<dbReference type="Pfam" id="PF00753">
    <property type="entry name" value="Lactamase_B"/>
    <property type="match status" value="1"/>
</dbReference>
<dbReference type="OrthoDB" id="9802248at2"/>
<keyword evidence="2" id="KW-0479">Metal-binding</keyword>
<evidence type="ECO:0000256" key="1">
    <source>
        <dbReference type="ARBA" id="ARBA00001947"/>
    </source>
</evidence>
<dbReference type="GO" id="GO:0046872">
    <property type="term" value="F:metal ion binding"/>
    <property type="evidence" value="ECO:0007669"/>
    <property type="project" value="UniProtKB-KW"/>
</dbReference>
<evidence type="ECO:0000256" key="2">
    <source>
        <dbReference type="ARBA" id="ARBA00022723"/>
    </source>
</evidence>
<organism evidence="6 7">
    <name type="scientific">Thioalbus denitrificans</name>
    <dbReference type="NCBI Taxonomy" id="547122"/>
    <lineage>
        <taxon>Bacteria</taxon>
        <taxon>Pseudomonadati</taxon>
        <taxon>Pseudomonadota</taxon>
        <taxon>Gammaproteobacteria</taxon>
        <taxon>Chromatiales</taxon>
        <taxon>Ectothiorhodospiraceae</taxon>
        <taxon>Thioalbus</taxon>
    </lineage>
</organism>
<evidence type="ECO:0000256" key="4">
    <source>
        <dbReference type="ARBA" id="ARBA00022833"/>
    </source>
</evidence>
<dbReference type="InterPro" id="IPR051453">
    <property type="entry name" value="MBL_Glyoxalase_II"/>
</dbReference>
<dbReference type="GO" id="GO:0016787">
    <property type="term" value="F:hydrolase activity"/>
    <property type="evidence" value="ECO:0007669"/>
    <property type="project" value="UniProtKB-KW"/>
</dbReference>
<proteinExistence type="predicted"/>
<protein>
    <submittedName>
        <fullName evidence="6">Glyoxylase-like metal-dependent hydrolase (Beta-lactamase superfamily II)</fullName>
    </submittedName>
</protein>
<name>A0A369BT25_9GAMM</name>
<evidence type="ECO:0000313" key="6">
    <source>
        <dbReference type="EMBL" id="RCX24812.1"/>
    </source>
</evidence>
<dbReference type="SMART" id="SM00849">
    <property type="entry name" value="Lactamase_B"/>
    <property type="match status" value="1"/>
</dbReference>
<dbReference type="Proteomes" id="UP000252707">
    <property type="component" value="Unassembled WGS sequence"/>
</dbReference>
<keyword evidence="4" id="KW-0862">Zinc</keyword>
<dbReference type="AlphaFoldDB" id="A0A369BT25"/>
<gene>
    <name evidence="6" type="ORF">DFQ59_11531</name>
</gene>
<evidence type="ECO:0000256" key="3">
    <source>
        <dbReference type="ARBA" id="ARBA00022801"/>
    </source>
</evidence>
<reference evidence="6 7" key="1">
    <citation type="submission" date="2018-07" db="EMBL/GenBank/DDBJ databases">
        <title>Genomic Encyclopedia of Type Strains, Phase IV (KMG-IV): sequencing the most valuable type-strain genomes for metagenomic binning, comparative biology and taxonomic classification.</title>
        <authorList>
            <person name="Goeker M."/>
        </authorList>
    </citation>
    <scope>NUCLEOTIDE SEQUENCE [LARGE SCALE GENOMIC DNA]</scope>
    <source>
        <strain evidence="6 7">DSM 26407</strain>
    </source>
</reference>
<evidence type="ECO:0000259" key="5">
    <source>
        <dbReference type="SMART" id="SM00849"/>
    </source>
</evidence>
<keyword evidence="7" id="KW-1185">Reference proteome</keyword>
<dbReference type="EMBL" id="QPJY01000015">
    <property type="protein sequence ID" value="RCX24812.1"/>
    <property type="molecule type" value="Genomic_DNA"/>
</dbReference>
<dbReference type="PANTHER" id="PTHR46233">
    <property type="entry name" value="HYDROXYACYLGLUTATHIONE HYDROLASE GLOC"/>
    <property type="match status" value="1"/>
</dbReference>
<dbReference type="RefSeq" id="WP_114281134.1">
    <property type="nucleotide sequence ID" value="NZ_QPJY01000015.1"/>
</dbReference>
<comment type="caution">
    <text evidence="6">The sequence shown here is derived from an EMBL/GenBank/DDBJ whole genome shotgun (WGS) entry which is preliminary data.</text>
</comment>
<dbReference type="SUPFAM" id="SSF56281">
    <property type="entry name" value="Metallo-hydrolase/oxidoreductase"/>
    <property type="match status" value="1"/>
</dbReference>
<comment type="cofactor">
    <cofactor evidence="1">
        <name>Zn(2+)</name>
        <dbReference type="ChEBI" id="CHEBI:29105"/>
    </cofactor>
</comment>
<dbReference type="InterPro" id="IPR036866">
    <property type="entry name" value="RibonucZ/Hydroxyglut_hydro"/>
</dbReference>
<accession>A0A369BT25</accession>
<evidence type="ECO:0000313" key="7">
    <source>
        <dbReference type="Proteomes" id="UP000252707"/>
    </source>
</evidence>
<feature type="domain" description="Metallo-beta-lactamase" evidence="5">
    <location>
        <begin position="12"/>
        <end position="191"/>
    </location>
</feature>
<sequence length="224" mass="24824">MNIECFTVGLFQVNTYLVRDEASGACAIIDTGESDELVRRLEALDPRPDVRAILLTHGHVDHAGALVTLQQHFDAPTYLPALERPLFEALPSQGDWFGMPQLNRRCGRIDHEVEDGASVTLGETTLHFLSTPGHTPGQGCWYTDTDIFVGDTVFSGSIGRTDFPMSDPDLMHESLRRLFRLPGQLRVHSGHGPVTTLGSELRDNPFLGFLRRELGLPEGQSFAW</sequence>
<dbReference type="Gene3D" id="3.60.15.10">
    <property type="entry name" value="Ribonuclease Z/Hydroxyacylglutathione hydrolase-like"/>
    <property type="match status" value="1"/>
</dbReference>
<dbReference type="PANTHER" id="PTHR46233:SF3">
    <property type="entry name" value="HYDROXYACYLGLUTATHIONE HYDROLASE GLOC"/>
    <property type="match status" value="1"/>
</dbReference>
<keyword evidence="3 6" id="KW-0378">Hydrolase</keyword>
<dbReference type="InterPro" id="IPR001279">
    <property type="entry name" value="Metallo-B-lactamas"/>
</dbReference>